<feature type="domain" description="Glycosyltransferase 2-like" evidence="1">
    <location>
        <begin position="8"/>
        <end position="151"/>
    </location>
</feature>
<dbReference type="RefSeq" id="WP_194508271.1">
    <property type="nucleotide sequence ID" value="NZ_JADILU010000004.1"/>
</dbReference>
<dbReference type="Proteomes" id="UP001597548">
    <property type="component" value="Unassembled WGS sequence"/>
</dbReference>
<proteinExistence type="predicted"/>
<accession>A0ABW5ZTB6</accession>
<gene>
    <name evidence="2" type="ORF">ACFS29_11480</name>
</gene>
<sequence length="324" mass="38013">MLLKPLVSIIIPTFNREQLICDTLDSIQNQTYTNWECIVIDDGSTDNTKVLLDEYIISDARFQYYKRPEFKPKGANACRNFGFKQSKGEFINWFDSDDIMESNKLEVQVEILSQNSGTPYCICQTKWIDKNTKEFLGLRAKQISSNQRFEDYILYNIFWSILAPLWRRDFIEKNELSFDETLQQSQEYDFHIKALAINSNYKAIGDELVSMYRHDDNMSNNIYASDIKIESNLKVKDEIITNHLSQLSSKGHLKFLEMQTLMFKDLLKEGKFKFASHIMSGLKKTLKHVDVSVFRKINFYSQMLLAYTSYRVFGRGYNILKPLK</sequence>
<dbReference type="EMBL" id="JBHUOS010000009">
    <property type="protein sequence ID" value="MFD2916264.1"/>
    <property type="molecule type" value="Genomic_DNA"/>
</dbReference>
<evidence type="ECO:0000313" key="3">
    <source>
        <dbReference type="Proteomes" id="UP001597548"/>
    </source>
</evidence>
<dbReference type="CDD" id="cd00761">
    <property type="entry name" value="Glyco_tranf_GTA_type"/>
    <property type="match status" value="1"/>
</dbReference>
<name>A0ABW5ZTB6_9FLAO</name>
<evidence type="ECO:0000313" key="2">
    <source>
        <dbReference type="EMBL" id="MFD2916264.1"/>
    </source>
</evidence>
<dbReference type="InterPro" id="IPR029044">
    <property type="entry name" value="Nucleotide-diphossugar_trans"/>
</dbReference>
<evidence type="ECO:0000259" key="1">
    <source>
        <dbReference type="Pfam" id="PF00535"/>
    </source>
</evidence>
<dbReference type="SUPFAM" id="SSF53448">
    <property type="entry name" value="Nucleotide-diphospho-sugar transferases"/>
    <property type="match status" value="1"/>
</dbReference>
<keyword evidence="3" id="KW-1185">Reference proteome</keyword>
<organism evidence="2 3">
    <name type="scientific">Psychroserpens luteus</name>
    <dbReference type="NCBI Taxonomy" id="1434066"/>
    <lineage>
        <taxon>Bacteria</taxon>
        <taxon>Pseudomonadati</taxon>
        <taxon>Bacteroidota</taxon>
        <taxon>Flavobacteriia</taxon>
        <taxon>Flavobacteriales</taxon>
        <taxon>Flavobacteriaceae</taxon>
        <taxon>Psychroserpens</taxon>
    </lineage>
</organism>
<comment type="caution">
    <text evidence="2">The sequence shown here is derived from an EMBL/GenBank/DDBJ whole genome shotgun (WGS) entry which is preliminary data.</text>
</comment>
<reference evidence="3" key="1">
    <citation type="journal article" date="2019" name="Int. J. Syst. Evol. Microbiol.">
        <title>The Global Catalogue of Microorganisms (GCM) 10K type strain sequencing project: providing services to taxonomists for standard genome sequencing and annotation.</title>
        <authorList>
            <consortium name="The Broad Institute Genomics Platform"/>
            <consortium name="The Broad Institute Genome Sequencing Center for Infectious Disease"/>
            <person name="Wu L."/>
            <person name="Ma J."/>
        </authorList>
    </citation>
    <scope>NUCLEOTIDE SEQUENCE [LARGE SCALE GENOMIC DNA]</scope>
    <source>
        <strain evidence="3">KCTC 32514</strain>
    </source>
</reference>
<dbReference type="InterPro" id="IPR001173">
    <property type="entry name" value="Glyco_trans_2-like"/>
</dbReference>
<dbReference type="PANTHER" id="PTHR22916">
    <property type="entry name" value="GLYCOSYLTRANSFERASE"/>
    <property type="match status" value="1"/>
</dbReference>
<dbReference type="Gene3D" id="3.90.550.10">
    <property type="entry name" value="Spore Coat Polysaccharide Biosynthesis Protein SpsA, Chain A"/>
    <property type="match status" value="1"/>
</dbReference>
<dbReference type="PANTHER" id="PTHR22916:SF3">
    <property type="entry name" value="UDP-GLCNAC:BETAGAL BETA-1,3-N-ACETYLGLUCOSAMINYLTRANSFERASE-LIKE PROTEIN 1"/>
    <property type="match status" value="1"/>
</dbReference>
<dbReference type="Pfam" id="PF00535">
    <property type="entry name" value="Glycos_transf_2"/>
    <property type="match status" value="1"/>
</dbReference>
<protein>
    <submittedName>
        <fullName evidence="2">Glycosyltransferase family 2 protein</fullName>
    </submittedName>
</protein>